<organism evidence="2 3">
    <name type="scientific">Cellulomonas marina</name>
    <dbReference type="NCBI Taxonomy" id="988821"/>
    <lineage>
        <taxon>Bacteria</taxon>
        <taxon>Bacillati</taxon>
        <taxon>Actinomycetota</taxon>
        <taxon>Actinomycetes</taxon>
        <taxon>Micrococcales</taxon>
        <taxon>Cellulomonadaceae</taxon>
        <taxon>Cellulomonas</taxon>
    </lineage>
</organism>
<proteinExistence type="predicted"/>
<dbReference type="AlphaFoldDB" id="A0A1I1A298"/>
<evidence type="ECO:0000313" key="3">
    <source>
        <dbReference type="Proteomes" id="UP000199012"/>
    </source>
</evidence>
<dbReference type="PANTHER" id="PTHR43685:SF3">
    <property type="entry name" value="SLR2126 PROTEIN"/>
    <property type="match status" value="1"/>
</dbReference>
<sequence length="333" mass="35680">MPRSSRGPAVSVVVPTYQRRDLLPRVLRPLLADPALHELVVVVDGSTDGTAELLARARAADPRVRPVLQPNRGLAAARQRGAEEATGDLLLLLDDDVLPGPGLPGAHAAAHARADDPCLVLVGHMPNDPRRVPRERRAVAEMYARAYAAASAGWEAGDDVLLHFWAGHFSLRRDAALRIGLATPGDEVYRRQEDRDFGMRALAAGYRGVFDRGLHAEHLFERGMAAWRRECFETGAHRSHLERVHHEVLGVSGGAVPRGVTHRRRPLALALGVVAQAVATTPVAGTVVDAAVGAHALVTRVPGTGAPARFLALRTSGGVQALRPPAARSMRSR</sequence>
<name>A0A1I1A298_9CELL</name>
<keyword evidence="3" id="KW-1185">Reference proteome</keyword>
<protein>
    <submittedName>
        <fullName evidence="2">Glycosyltransferase, GT2 family</fullName>
    </submittedName>
</protein>
<keyword evidence="2" id="KW-0808">Transferase</keyword>
<dbReference type="Pfam" id="PF00535">
    <property type="entry name" value="Glycos_transf_2"/>
    <property type="match status" value="1"/>
</dbReference>
<dbReference type="PANTHER" id="PTHR43685">
    <property type="entry name" value="GLYCOSYLTRANSFERASE"/>
    <property type="match status" value="1"/>
</dbReference>
<feature type="domain" description="Glycosyltransferase 2-like" evidence="1">
    <location>
        <begin position="11"/>
        <end position="173"/>
    </location>
</feature>
<gene>
    <name evidence="2" type="ORF">SAMN05421867_113108</name>
</gene>
<dbReference type="SUPFAM" id="SSF53448">
    <property type="entry name" value="Nucleotide-diphospho-sugar transferases"/>
    <property type="match status" value="1"/>
</dbReference>
<dbReference type="GO" id="GO:0016740">
    <property type="term" value="F:transferase activity"/>
    <property type="evidence" value="ECO:0007669"/>
    <property type="project" value="UniProtKB-KW"/>
</dbReference>
<dbReference type="Gene3D" id="3.90.550.10">
    <property type="entry name" value="Spore Coat Polysaccharide Biosynthesis Protein SpsA, Chain A"/>
    <property type="match status" value="1"/>
</dbReference>
<accession>A0A1I1A298</accession>
<evidence type="ECO:0000259" key="1">
    <source>
        <dbReference type="Pfam" id="PF00535"/>
    </source>
</evidence>
<dbReference type="Proteomes" id="UP000199012">
    <property type="component" value="Unassembled WGS sequence"/>
</dbReference>
<dbReference type="STRING" id="988821.SAMN05421867_113108"/>
<evidence type="ECO:0000313" key="2">
    <source>
        <dbReference type="EMBL" id="SFB30718.1"/>
    </source>
</evidence>
<dbReference type="InterPro" id="IPR001173">
    <property type="entry name" value="Glyco_trans_2-like"/>
</dbReference>
<dbReference type="InterPro" id="IPR029044">
    <property type="entry name" value="Nucleotide-diphossugar_trans"/>
</dbReference>
<reference evidence="2 3" key="1">
    <citation type="submission" date="2016-10" db="EMBL/GenBank/DDBJ databases">
        <authorList>
            <person name="de Groot N.N."/>
        </authorList>
    </citation>
    <scope>NUCLEOTIDE SEQUENCE [LARGE SCALE GENOMIC DNA]</scope>
    <source>
        <strain evidence="2 3">CGMCC 4.6945</strain>
    </source>
</reference>
<dbReference type="EMBL" id="FOKA01000013">
    <property type="protein sequence ID" value="SFB30718.1"/>
    <property type="molecule type" value="Genomic_DNA"/>
</dbReference>
<dbReference type="InterPro" id="IPR050834">
    <property type="entry name" value="Glycosyltransf_2"/>
</dbReference>